<reference evidence="2 3" key="1">
    <citation type="submission" date="2021-07" db="EMBL/GenBank/DDBJ databases">
        <title>The Aristolochia fimbriata genome: insights into angiosperm evolution, floral development and chemical biosynthesis.</title>
        <authorList>
            <person name="Jiao Y."/>
        </authorList>
    </citation>
    <scope>NUCLEOTIDE SEQUENCE [LARGE SCALE GENOMIC DNA]</scope>
    <source>
        <strain evidence="2">IBCAS-2021</strain>
        <tissue evidence="2">Leaf</tissue>
    </source>
</reference>
<dbReference type="AlphaFoldDB" id="A0AAV7F9S6"/>
<evidence type="ECO:0000313" key="3">
    <source>
        <dbReference type="Proteomes" id="UP000825729"/>
    </source>
</evidence>
<comment type="caution">
    <text evidence="2">The sequence shown here is derived from an EMBL/GenBank/DDBJ whole genome shotgun (WGS) entry which is preliminary data.</text>
</comment>
<evidence type="ECO:0000313" key="2">
    <source>
        <dbReference type="EMBL" id="KAG9457000.1"/>
    </source>
</evidence>
<sequence>MPNLISVPYKWKLRDEGLPTRHQAPGTRHQARLEAKTQKKHKMAREPHVNLVATALLVLTVVACLPEPAHAWTISWSKIGYYLLHPLELHQLYVDFATSLLRPSLTKVYNFMVTVFGMVSDPINSLAKLNKWKKAVVGALKARFVDRNPYSRCVKIGWPKCWKSMRGLNWFSSVFCPMAVYWECALASRFGRRGAEEARPYWEDYSTGYEGSREDPGFGNRKKKPPVVTRPNLGKPGRCVGRRGAHCPPPPRLQAP</sequence>
<dbReference type="Proteomes" id="UP000825729">
    <property type="component" value="Unassembled WGS sequence"/>
</dbReference>
<feature type="region of interest" description="Disordered" evidence="1">
    <location>
        <begin position="207"/>
        <end position="256"/>
    </location>
</feature>
<evidence type="ECO:0000256" key="1">
    <source>
        <dbReference type="SAM" id="MobiDB-lite"/>
    </source>
</evidence>
<name>A0AAV7F9S6_ARIFI</name>
<feature type="compositionally biased region" description="Pro residues" evidence="1">
    <location>
        <begin position="247"/>
        <end position="256"/>
    </location>
</feature>
<dbReference type="EMBL" id="JAINDJ010000002">
    <property type="protein sequence ID" value="KAG9457000.1"/>
    <property type="molecule type" value="Genomic_DNA"/>
</dbReference>
<accession>A0AAV7F9S6</accession>
<organism evidence="2 3">
    <name type="scientific">Aristolochia fimbriata</name>
    <name type="common">White veined hardy Dutchman's pipe vine</name>
    <dbReference type="NCBI Taxonomy" id="158543"/>
    <lineage>
        <taxon>Eukaryota</taxon>
        <taxon>Viridiplantae</taxon>
        <taxon>Streptophyta</taxon>
        <taxon>Embryophyta</taxon>
        <taxon>Tracheophyta</taxon>
        <taxon>Spermatophyta</taxon>
        <taxon>Magnoliopsida</taxon>
        <taxon>Magnoliidae</taxon>
        <taxon>Piperales</taxon>
        <taxon>Aristolochiaceae</taxon>
        <taxon>Aristolochia</taxon>
    </lineage>
</organism>
<protein>
    <submittedName>
        <fullName evidence="2">Uncharacterized protein</fullName>
    </submittedName>
</protein>
<gene>
    <name evidence="2" type="ORF">H6P81_001508</name>
</gene>
<proteinExistence type="predicted"/>
<keyword evidence="3" id="KW-1185">Reference proteome</keyword>